<evidence type="ECO:0000313" key="1">
    <source>
        <dbReference type="EMBL" id="QJA65147.1"/>
    </source>
</evidence>
<name>A0A6M3KQ69_9ZZZZ</name>
<protein>
    <submittedName>
        <fullName evidence="2">Uncharacterized protein</fullName>
    </submittedName>
</protein>
<dbReference type="EMBL" id="MT141533">
    <property type="protein sequence ID" value="QJA65147.1"/>
    <property type="molecule type" value="Genomic_DNA"/>
</dbReference>
<proteinExistence type="predicted"/>
<organism evidence="2">
    <name type="scientific">viral metagenome</name>
    <dbReference type="NCBI Taxonomy" id="1070528"/>
    <lineage>
        <taxon>unclassified sequences</taxon>
        <taxon>metagenomes</taxon>
        <taxon>organismal metagenomes</taxon>
    </lineage>
</organism>
<accession>A0A6M3KQ69</accession>
<dbReference type="EMBL" id="MT142525">
    <property type="protein sequence ID" value="QJA84206.1"/>
    <property type="molecule type" value="Genomic_DNA"/>
</dbReference>
<evidence type="ECO:0000313" key="2">
    <source>
        <dbReference type="EMBL" id="QJA84206.1"/>
    </source>
</evidence>
<sequence length="71" mass="8332">MSREIPLSQGKVAIVDDEDYELVSRYKWHALYKHGRWEVHDTSAIGMGRSRMTESMCIDCRIFTYLIIHAN</sequence>
<dbReference type="AlphaFoldDB" id="A0A6M3KQ69"/>
<reference evidence="2" key="1">
    <citation type="submission" date="2020-03" db="EMBL/GenBank/DDBJ databases">
        <title>The deep terrestrial virosphere.</title>
        <authorList>
            <person name="Holmfeldt K."/>
            <person name="Nilsson E."/>
            <person name="Simone D."/>
            <person name="Lopez-Fernandez M."/>
            <person name="Wu X."/>
            <person name="de Brujin I."/>
            <person name="Lundin D."/>
            <person name="Andersson A."/>
            <person name="Bertilsson S."/>
            <person name="Dopson M."/>
        </authorList>
    </citation>
    <scope>NUCLEOTIDE SEQUENCE</scope>
    <source>
        <strain evidence="2">MM415A00216</strain>
        <strain evidence="1">MM415B00427</strain>
    </source>
</reference>
<gene>
    <name evidence="2" type="ORF">MM415A00216_0050</name>
    <name evidence="1" type="ORF">MM415B00427_0001</name>
</gene>